<evidence type="ECO:0000313" key="6">
    <source>
        <dbReference type="EMBL" id="GII25687.1"/>
    </source>
</evidence>
<feature type="domain" description="HTH marR-type" evidence="5">
    <location>
        <begin position="31"/>
        <end position="165"/>
    </location>
</feature>
<protein>
    <recommendedName>
        <fullName evidence="5">HTH marR-type domain-containing protein</fullName>
    </recommendedName>
</protein>
<keyword evidence="3" id="KW-0804">Transcription</keyword>
<evidence type="ECO:0000259" key="5">
    <source>
        <dbReference type="PROSITE" id="PS50995"/>
    </source>
</evidence>
<dbReference type="GO" id="GO:0003677">
    <property type="term" value="F:DNA binding"/>
    <property type="evidence" value="ECO:0007669"/>
    <property type="project" value="UniProtKB-KW"/>
</dbReference>
<dbReference type="InterPro" id="IPR023187">
    <property type="entry name" value="Tscrpt_reg_MarR-type_CS"/>
</dbReference>
<dbReference type="PANTHER" id="PTHR33164">
    <property type="entry name" value="TRANSCRIPTIONAL REGULATOR, MARR FAMILY"/>
    <property type="match status" value="1"/>
</dbReference>
<dbReference type="EMBL" id="BOON01000056">
    <property type="protein sequence ID" value="GII25687.1"/>
    <property type="molecule type" value="Genomic_DNA"/>
</dbReference>
<dbReference type="Pfam" id="PF01047">
    <property type="entry name" value="MarR"/>
    <property type="match status" value="1"/>
</dbReference>
<evidence type="ECO:0000313" key="7">
    <source>
        <dbReference type="Proteomes" id="UP000599074"/>
    </source>
</evidence>
<evidence type="ECO:0000256" key="4">
    <source>
        <dbReference type="SAM" id="MobiDB-lite"/>
    </source>
</evidence>
<dbReference type="PROSITE" id="PS01117">
    <property type="entry name" value="HTH_MARR_1"/>
    <property type="match status" value="1"/>
</dbReference>
<keyword evidence="7" id="KW-1185">Reference proteome</keyword>
<dbReference type="InterPro" id="IPR039422">
    <property type="entry name" value="MarR/SlyA-like"/>
</dbReference>
<dbReference type="Gene3D" id="1.10.10.10">
    <property type="entry name" value="Winged helix-like DNA-binding domain superfamily/Winged helix DNA-binding domain"/>
    <property type="match status" value="1"/>
</dbReference>
<dbReference type="AlphaFoldDB" id="A0A8J3X2N8"/>
<dbReference type="Proteomes" id="UP000599074">
    <property type="component" value="Unassembled WGS sequence"/>
</dbReference>
<dbReference type="SUPFAM" id="SSF46785">
    <property type="entry name" value="Winged helix' DNA-binding domain"/>
    <property type="match status" value="1"/>
</dbReference>
<dbReference type="InterPro" id="IPR000835">
    <property type="entry name" value="HTH_MarR-typ"/>
</dbReference>
<organism evidence="6 7">
    <name type="scientific">Planosporangium mesophilum</name>
    <dbReference type="NCBI Taxonomy" id="689768"/>
    <lineage>
        <taxon>Bacteria</taxon>
        <taxon>Bacillati</taxon>
        <taxon>Actinomycetota</taxon>
        <taxon>Actinomycetes</taxon>
        <taxon>Micromonosporales</taxon>
        <taxon>Micromonosporaceae</taxon>
        <taxon>Planosporangium</taxon>
    </lineage>
</organism>
<reference evidence="6" key="1">
    <citation type="submission" date="2021-01" db="EMBL/GenBank/DDBJ databases">
        <title>Whole genome shotgun sequence of Planosporangium mesophilum NBRC 109066.</title>
        <authorList>
            <person name="Komaki H."/>
            <person name="Tamura T."/>
        </authorList>
    </citation>
    <scope>NUCLEOTIDE SEQUENCE</scope>
    <source>
        <strain evidence="6">NBRC 109066</strain>
    </source>
</reference>
<evidence type="ECO:0000256" key="3">
    <source>
        <dbReference type="ARBA" id="ARBA00023163"/>
    </source>
</evidence>
<dbReference type="PROSITE" id="PS50995">
    <property type="entry name" value="HTH_MARR_2"/>
    <property type="match status" value="1"/>
</dbReference>
<keyword evidence="2" id="KW-0238">DNA-binding</keyword>
<evidence type="ECO:0000256" key="1">
    <source>
        <dbReference type="ARBA" id="ARBA00023015"/>
    </source>
</evidence>
<accession>A0A8J3X2N8</accession>
<evidence type="ECO:0000256" key="2">
    <source>
        <dbReference type="ARBA" id="ARBA00023125"/>
    </source>
</evidence>
<dbReference type="InterPro" id="IPR036390">
    <property type="entry name" value="WH_DNA-bd_sf"/>
</dbReference>
<dbReference type="InterPro" id="IPR036388">
    <property type="entry name" value="WH-like_DNA-bd_sf"/>
</dbReference>
<keyword evidence="1" id="KW-0805">Transcription regulation</keyword>
<dbReference type="PANTHER" id="PTHR33164:SF94">
    <property type="entry name" value="TRANSCRIPTIONAL REGULATORY PROTEIN-RELATED"/>
    <property type="match status" value="1"/>
</dbReference>
<dbReference type="GO" id="GO:0006950">
    <property type="term" value="P:response to stress"/>
    <property type="evidence" value="ECO:0007669"/>
    <property type="project" value="TreeGrafter"/>
</dbReference>
<name>A0A8J3X2N8_9ACTN</name>
<sequence>MARVSPTRPERADREAPNAVGAVPTGADTAGADEVEAVMLAARVLIGVAARSVAEFAEEITLPQLRILAMVASRRSLNLDAVARSLGVHPSNATRACDRLVRAGLLSRRDDPVDRRNVMLELSDAGRDLIERIMSHRREAVESIVARMPARHRRALGPAVLSFAAAGGEIPDSEAWSLGWLAEVPEGGELEQAMRKATKALR</sequence>
<dbReference type="SMART" id="SM00347">
    <property type="entry name" value="HTH_MARR"/>
    <property type="match status" value="1"/>
</dbReference>
<gene>
    <name evidence="6" type="ORF">Pme01_52840</name>
</gene>
<comment type="caution">
    <text evidence="6">The sequence shown here is derived from an EMBL/GenBank/DDBJ whole genome shotgun (WGS) entry which is preliminary data.</text>
</comment>
<feature type="region of interest" description="Disordered" evidence="4">
    <location>
        <begin position="1"/>
        <end position="25"/>
    </location>
</feature>
<dbReference type="GO" id="GO:0003700">
    <property type="term" value="F:DNA-binding transcription factor activity"/>
    <property type="evidence" value="ECO:0007669"/>
    <property type="project" value="InterPro"/>
</dbReference>
<proteinExistence type="predicted"/>